<comment type="subcellular location">
    <subcellularLocation>
        <location evidence="1">Cell membrane</location>
        <topology evidence="1">Single-pass membrane protein</topology>
    </subcellularLocation>
</comment>
<dbReference type="GO" id="GO:0005524">
    <property type="term" value="F:ATP binding"/>
    <property type="evidence" value="ECO:0007669"/>
    <property type="project" value="UniProtKB-UniRule"/>
</dbReference>
<keyword evidence="11 20" id="KW-0547">Nucleotide-binding</keyword>
<dbReference type="FunFam" id="1.10.510.10:FF:000358">
    <property type="entry name" value="Putative leucine-rich repeat receptor-like serine/threonine-protein kinase"/>
    <property type="match status" value="1"/>
</dbReference>
<comment type="catalytic activity">
    <reaction evidence="18">
        <text>L-threonyl-[protein] + ATP = O-phospho-L-threonyl-[protein] + ADP + H(+)</text>
        <dbReference type="Rhea" id="RHEA:46608"/>
        <dbReference type="Rhea" id="RHEA-COMP:11060"/>
        <dbReference type="Rhea" id="RHEA-COMP:11605"/>
        <dbReference type="ChEBI" id="CHEBI:15378"/>
        <dbReference type="ChEBI" id="CHEBI:30013"/>
        <dbReference type="ChEBI" id="CHEBI:30616"/>
        <dbReference type="ChEBI" id="CHEBI:61977"/>
        <dbReference type="ChEBI" id="CHEBI:456216"/>
        <dbReference type="EC" id="2.7.11.1"/>
    </reaction>
</comment>
<dbReference type="Gramene" id="rna-AYBTSS11_LOCUS23001">
    <property type="protein sequence ID" value="CAJ1971004.1"/>
    <property type="gene ID" value="gene-AYBTSS11_LOCUS23001"/>
</dbReference>
<evidence type="ECO:0000256" key="2">
    <source>
        <dbReference type="ARBA" id="ARBA00012513"/>
    </source>
</evidence>
<dbReference type="Pfam" id="PF00069">
    <property type="entry name" value="Pkinase"/>
    <property type="match status" value="1"/>
</dbReference>
<dbReference type="GO" id="GO:0005886">
    <property type="term" value="C:plasma membrane"/>
    <property type="evidence" value="ECO:0007669"/>
    <property type="project" value="UniProtKB-SubCell"/>
</dbReference>
<keyword evidence="4 21" id="KW-0723">Serine/threonine-protein kinase</keyword>
<keyword evidence="7" id="KW-0808">Transferase</keyword>
<dbReference type="InterPro" id="IPR051564">
    <property type="entry name" value="LRR_receptor-like_kinase"/>
</dbReference>
<evidence type="ECO:0000259" key="22">
    <source>
        <dbReference type="PROSITE" id="PS50011"/>
    </source>
</evidence>
<dbReference type="GO" id="GO:0004674">
    <property type="term" value="F:protein serine/threonine kinase activity"/>
    <property type="evidence" value="ECO:0007669"/>
    <property type="project" value="UniProtKB-KW"/>
</dbReference>
<accession>A0AA86VUA6</accession>
<evidence type="ECO:0000256" key="4">
    <source>
        <dbReference type="ARBA" id="ARBA00022527"/>
    </source>
</evidence>
<keyword evidence="12" id="KW-0418">Kinase</keyword>
<comment type="similarity">
    <text evidence="21">Belongs to the protein kinase superfamily.</text>
</comment>
<dbReference type="PANTHER" id="PTHR48055">
    <property type="entry name" value="LEUCINE-RICH REPEAT RECEPTOR PROTEIN KINASE EMS1"/>
    <property type="match status" value="1"/>
</dbReference>
<dbReference type="Gene3D" id="3.30.200.20">
    <property type="entry name" value="Phosphorylase Kinase, domain 1"/>
    <property type="match status" value="1"/>
</dbReference>
<keyword evidence="6" id="KW-0433">Leucine-rich repeat</keyword>
<evidence type="ECO:0000256" key="3">
    <source>
        <dbReference type="ARBA" id="ARBA00022475"/>
    </source>
</evidence>
<keyword evidence="15" id="KW-0472">Membrane</keyword>
<evidence type="ECO:0000256" key="6">
    <source>
        <dbReference type="ARBA" id="ARBA00022614"/>
    </source>
</evidence>
<evidence type="ECO:0000313" key="23">
    <source>
        <dbReference type="EMBL" id="CAJ1971004.1"/>
    </source>
</evidence>
<evidence type="ECO:0000256" key="10">
    <source>
        <dbReference type="ARBA" id="ARBA00022737"/>
    </source>
</evidence>
<proteinExistence type="inferred from homology"/>
<evidence type="ECO:0000313" key="24">
    <source>
        <dbReference type="Proteomes" id="UP001189624"/>
    </source>
</evidence>
<evidence type="ECO:0000256" key="11">
    <source>
        <dbReference type="ARBA" id="ARBA00022741"/>
    </source>
</evidence>
<comment type="catalytic activity">
    <reaction evidence="19">
        <text>L-seryl-[protein] + ATP = O-phospho-L-seryl-[protein] + ADP + H(+)</text>
        <dbReference type="Rhea" id="RHEA:17989"/>
        <dbReference type="Rhea" id="RHEA-COMP:9863"/>
        <dbReference type="Rhea" id="RHEA-COMP:11604"/>
        <dbReference type="ChEBI" id="CHEBI:15378"/>
        <dbReference type="ChEBI" id="CHEBI:29999"/>
        <dbReference type="ChEBI" id="CHEBI:30616"/>
        <dbReference type="ChEBI" id="CHEBI:83421"/>
        <dbReference type="ChEBI" id="CHEBI:456216"/>
        <dbReference type="EC" id="2.7.11.1"/>
    </reaction>
</comment>
<keyword evidence="13 20" id="KW-0067">ATP-binding</keyword>
<dbReference type="SMART" id="SM00220">
    <property type="entry name" value="S_TKc"/>
    <property type="match status" value="1"/>
</dbReference>
<dbReference type="Gene3D" id="1.10.510.10">
    <property type="entry name" value="Transferase(Phosphotransferase) domain 1"/>
    <property type="match status" value="1"/>
</dbReference>
<dbReference type="PROSITE" id="PS00108">
    <property type="entry name" value="PROTEIN_KINASE_ST"/>
    <property type="match status" value="1"/>
</dbReference>
<gene>
    <name evidence="23" type="ORF">AYBTSS11_LOCUS23001</name>
</gene>
<keyword evidence="16" id="KW-0675">Receptor</keyword>
<protein>
    <recommendedName>
        <fullName evidence="2">non-specific serine/threonine protein kinase</fullName>
        <ecNumber evidence="2">2.7.11.1</ecNumber>
    </recommendedName>
</protein>
<keyword evidence="3" id="KW-1003">Cell membrane</keyword>
<name>A0AA86VUA6_9FABA</name>
<evidence type="ECO:0000256" key="8">
    <source>
        <dbReference type="ARBA" id="ARBA00022692"/>
    </source>
</evidence>
<keyword evidence="14" id="KW-1133">Transmembrane helix</keyword>
<keyword evidence="8" id="KW-0812">Transmembrane</keyword>
<feature type="domain" description="Protein kinase" evidence="22">
    <location>
        <begin position="38"/>
        <end position="284"/>
    </location>
</feature>
<dbReference type="Proteomes" id="UP001189624">
    <property type="component" value="Chromosome 8"/>
</dbReference>
<keyword evidence="17" id="KW-0325">Glycoprotein</keyword>
<evidence type="ECO:0000256" key="9">
    <source>
        <dbReference type="ARBA" id="ARBA00022729"/>
    </source>
</evidence>
<keyword evidence="10" id="KW-0677">Repeat</keyword>
<evidence type="ECO:0000256" key="12">
    <source>
        <dbReference type="ARBA" id="ARBA00022777"/>
    </source>
</evidence>
<evidence type="ECO:0000256" key="21">
    <source>
        <dbReference type="RuleBase" id="RU000304"/>
    </source>
</evidence>
<dbReference type="AlphaFoldDB" id="A0AA86VUA6"/>
<dbReference type="SUPFAM" id="SSF56112">
    <property type="entry name" value="Protein kinase-like (PK-like)"/>
    <property type="match status" value="1"/>
</dbReference>
<dbReference type="InterPro" id="IPR000719">
    <property type="entry name" value="Prot_kinase_dom"/>
</dbReference>
<keyword evidence="5" id="KW-0597">Phosphoprotein</keyword>
<evidence type="ECO:0000256" key="19">
    <source>
        <dbReference type="ARBA" id="ARBA00048679"/>
    </source>
</evidence>
<dbReference type="InterPro" id="IPR011009">
    <property type="entry name" value="Kinase-like_dom_sf"/>
</dbReference>
<feature type="binding site" evidence="20">
    <location>
        <position position="67"/>
    </location>
    <ligand>
        <name>ATP</name>
        <dbReference type="ChEBI" id="CHEBI:30616"/>
    </ligand>
</feature>
<dbReference type="EMBL" id="OY731405">
    <property type="protein sequence ID" value="CAJ1971004.1"/>
    <property type="molecule type" value="Genomic_DNA"/>
</dbReference>
<reference evidence="23" key="1">
    <citation type="submission" date="2023-10" db="EMBL/GenBank/DDBJ databases">
        <authorList>
            <person name="Domelevo Entfellner J.-B."/>
        </authorList>
    </citation>
    <scope>NUCLEOTIDE SEQUENCE</scope>
</reference>
<evidence type="ECO:0000256" key="1">
    <source>
        <dbReference type="ARBA" id="ARBA00004162"/>
    </source>
</evidence>
<keyword evidence="24" id="KW-1185">Reference proteome</keyword>
<dbReference type="InterPro" id="IPR008271">
    <property type="entry name" value="Ser/Thr_kinase_AS"/>
</dbReference>
<dbReference type="InterPro" id="IPR017441">
    <property type="entry name" value="Protein_kinase_ATP_BS"/>
</dbReference>
<dbReference type="EC" id="2.7.11.1" evidence="2"/>
<sequence>MSNYLFRKKPKIFYSSRSLQNRYLKVSYGELHEATNGFSSSNLVGAGSYGSVYRGYLLHFEQSVAVKVLNLEACGASKCFTAECKALEKIKHQNVLNILTYFSESLLHSDEVLESRNLNINLQLRVNIALDVANALDYLHHGSEQAVVHCDIKPSNVLIDDDFVAHLGDFGLARLLNVVMGHASRDQVSSSAIKGTIGYVPPEYGAGVRVSPQGDIYSYGILVLEMLTGKKPTDDMFGEGLTLHKFCMMAIPEGIPEIVDSRLLVPYTREGTGVVMDTNIRECLASFARIGVACSAELPVRRLGIKDVVMELNAIKQKLSF</sequence>
<organism evidence="23 24">
    <name type="scientific">Sphenostylis stenocarpa</name>
    <dbReference type="NCBI Taxonomy" id="92480"/>
    <lineage>
        <taxon>Eukaryota</taxon>
        <taxon>Viridiplantae</taxon>
        <taxon>Streptophyta</taxon>
        <taxon>Embryophyta</taxon>
        <taxon>Tracheophyta</taxon>
        <taxon>Spermatophyta</taxon>
        <taxon>Magnoliopsida</taxon>
        <taxon>eudicotyledons</taxon>
        <taxon>Gunneridae</taxon>
        <taxon>Pentapetalae</taxon>
        <taxon>rosids</taxon>
        <taxon>fabids</taxon>
        <taxon>Fabales</taxon>
        <taxon>Fabaceae</taxon>
        <taxon>Papilionoideae</taxon>
        <taxon>50 kb inversion clade</taxon>
        <taxon>NPAAA clade</taxon>
        <taxon>indigoferoid/millettioid clade</taxon>
        <taxon>Phaseoleae</taxon>
        <taxon>Sphenostylis</taxon>
    </lineage>
</organism>
<dbReference type="PANTHER" id="PTHR48055:SF57">
    <property type="entry name" value="PROTEIN KINASE DOMAIN-CONTAINING PROTEIN"/>
    <property type="match status" value="1"/>
</dbReference>
<keyword evidence="9" id="KW-0732">Signal</keyword>
<evidence type="ECO:0000256" key="16">
    <source>
        <dbReference type="ARBA" id="ARBA00023170"/>
    </source>
</evidence>
<evidence type="ECO:0000256" key="13">
    <source>
        <dbReference type="ARBA" id="ARBA00022840"/>
    </source>
</evidence>
<evidence type="ECO:0000256" key="14">
    <source>
        <dbReference type="ARBA" id="ARBA00022989"/>
    </source>
</evidence>
<evidence type="ECO:0000256" key="18">
    <source>
        <dbReference type="ARBA" id="ARBA00047899"/>
    </source>
</evidence>
<evidence type="ECO:0000256" key="5">
    <source>
        <dbReference type="ARBA" id="ARBA00022553"/>
    </source>
</evidence>
<evidence type="ECO:0000256" key="7">
    <source>
        <dbReference type="ARBA" id="ARBA00022679"/>
    </source>
</evidence>
<evidence type="ECO:0000256" key="17">
    <source>
        <dbReference type="ARBA" id="ARBA00023180"/>
    </source>
</evidence>
<evidence type="ECO:0000256" key="15">
    <source>
        <dbReference type="ARBA" id="ARBA00023136"/>
    </source>
</evidence>
<evidence type="ECO:0000256" key="20">
    <source>
        <dbReference type="PROSITE-ProRule" id="PRU10141"/>
    </source>
</evidence>
<dbReference type="PROSITE" id="PS00107">
    <property type="entry name" value="PROTEIN_KINASE_ATP"/>
    <property type="match status" value="1"/>
</dbReference>
<dbReference type="PROSITE" id="PS50011">
    <property type="entry name" value="PROTEIN_KINASE_DOM"/>
    <property type="match status" value="1"/>
</dbReference>